<dbReference type="PROSITE" id="PS51737">
    <property type="entry name" value="RECOMBINASE_DNA_BIND"/>
    <property type="match status" value="1"/>
</dbReference>
<dbReference type="Gene3D" id="3.90.1750.20">
    <property type="entry name" value="Putative Large Serine Recombinase, Chain B, Domain 2"/>
    <property type="match status" value="1"/>
</dbReference>
<evidence type="ECO:0000313" key="4">
    <source>
        <dbReference type="EMBL" id="CDZ88921.1"/>
    </source>
</evidence>
<evidence type="ECO:0000259" key="3">
    <source>
        <dbReference type="PROSITE" id="PS51737"/>
    </source>
</evidence>
<dbReference type="EMBL" id="CCSD01000056">
    <property type="protein sequence ID" value="CDZ88921.1"/>
    <property type="molecule type" value="Genomic_DNA"/>
</dbReference>
<gene>
    <name evidence="4" type="ORF">RHRU231_450088</name>
</gene>
<feature type="domain" description="Recombinase" evidence="3">
    <location>
        <begin position="234"/>
        <end position="346"/>
    </location>
</feature>
<dbReference type="Pfam" id="PF07508">
    <property type="entry name" value="Recombinase"/>
    <property type="match status" value="1"/>
</dbReference>
<dbReference type="GO" id="GO:0000150">
    <property type="term" value="F:DNA strand exchange activity"/>
    <property type="evidence" value="ECO:0007669"/>
    <property type="project" value="InterPro"/>
</dbReference>
<reference evidence="4 5" key="1">
    <citation type="journal article" date="2014" name="Genome Announc.">
        <title>Draft Genome Sequence of Propane- and Butane-Oxidizing Actinobacterium Rhodococcus ruber IEGM 231.</title>
        <authorList>
            <person name="Ivshina I.B."/>
            <person name="Kuyukina M.S."/>
            <person name="Krivoruchko A.V."/>
            <person name="Barbe V."/>
            <person name="Fischer C."/>
        </authorList>
    </citation>
    <scope>NUCLEOTIDE SEQUENCE [LARGE SCALE GENOMIC DNA]</scope>
</reference>
<dbReference type="PANTHER" id="PTHR30461:SF2">
    <property type="entry name" value="SERINE RECOMBINASE PINE-RELATED"/>
    <property type="match status" value="1"/>
</dbReference>
<keyword evidence="2" id="KW-0233">DNA recombination</keyword>
<evidence type="ECO:0000256" key="1">
    <source>
        <dbReference type="ARBA" id="ARBA00023125"/>
    </source>
</evidence>
<dbReference type="InterPro" id="IPR038109">
    <property type="entry name" value="DNA_bind_recomb_sf"/>
</dbReference>
<keyword evidence="1" id="KW-0238">DNA-binding</keyword>
<evidence type="ECO:0000313" key="5">
    <source>
        <dbReference type="Proteomes" id="UP000042997"/>
    </source>
</evidence>
<dbReference type="AlphaFoldDB" id="A0A098BMH7"/>
<dbReference type="InterPro" id="IPR003615">
    <property type="entry name" value="HNH_nuc"/>
</dbReference>
<proteinExistence type="predicted"/>
<dbReference type="CDD" id="cd00085">
    <property type="entry name" value="HNHc"/>
    <property type="match status" value="1"/>
</dbReference>
<dbReference type="InterPro" id="IPR011109">
    <property type="entry name" value="DNA_bind_recombinase_dom"/>
</dbReference>
<dbReference type="InterPro" id="IPR050639">
    <property type="entry name" value="SSR_resolvase"/>
</dbReference>
<dbReference type="InterPro" id="IPR029471">
    <property type="entry name" value="HNH_5"/>
</dbReference>
<sequence>MSAREALPSHVAIAEHWLEHQAPNSGMVPDINRPACMACGWFPRKNVSRSIHKAWSQAGLERCHIIPHALGGSADPANLVLMCRECHVDSPDVADREFMLEWIARREDGTYFTRCHRELDRHPEYLNLLAGVHEGDINLAVDYAGSYVLSSSVSHSGAISPGTYAASAIVGLRKASSVDAATVHRLVEVGELDRQFKAALDVVLAERDAERITAAAIKSHRRSAEVGAIRGRPPYGYRDIRDRTGKITERVKDQASSRNIEEIAQRLLSGEPLPRVVDDFNRRKIAAPGTSKAWTRMIADRLLRVPHYAGLRVHRGEVVGVGSWQPIFTPEDRDRLISILDSLTRSGAEKYLLSGIAVCSVCGSTVVGVKSKYTSYACSSGSRCVKRSEDFANSVVEGAIVHRLDDAPKSYLGGLSTRAAWESGSASLLDRRAIVRDLVESITIMPVGRGRIQCKDRDAIRVVLRSKEVAS</sequence>
<dbReference type="Pfam" id="PF14279">
    <property type="entry name" value="HNH_5"/>
    <property type="match status" value="1"/>
</dbReference>
<evidence type="ECO:0000256" key="2">
    <source>
        <dbReference type="ARBA" id="ARBA00023172"/>
    </source>
</evidence>
<accession>A0A098BMH7</accession>
<protein>
    <recommendedName>
        <fullName evidence="3">Recombinase domain-containing protein</fullName>
    </recommendedName>
</protein>
<dbReference type="Gene3D" id="1.10.30.50">
    <property type="match status" value="1"/>
</dbReference>
<organism evidence="4 5">
    <name type="scientific">Rhodococcus ruber</name>
    <dbReference type="NCBI Taxonomy" id="1830"/>
    <lineage>
        <taxon>Bacteria</taxon>
        <taxon>Bacillati</taxon>
        <taxon>Actinomycetota</taxon>
        <taxon>Actinomycetes</taxon>
        <taxon>Mycobacteriales</taxon>
        <taxon>Nocardiaceae</taxon>
        <taxon>Rhodococcus</taxon>
    </lineage>
</organism>
<dbReference type="GO" id="GO:0003677">
    <property type="term" value="F:DNA binding"/>
    <property type="evidence" value="ECO:0007669"/>
    <property type="project" value="UniProtKB-KW"/>
</dbReference>
<name>A0A098BMH7_9NOCA</name>
<dbReference type="PANTHER" id="PTHR30461">
    <property type="entry name" value="DNA-INVERTASE FROM LAMBDOID PROPHAGE"/>
    <property type="match status" value="1"/>
</dbReference>
<dbReference type="Proteomes" id="UP000042997">
    <property type="component" value="Unassembled WGS sequence"/>
</dbReference>